<proteinExistence type="predicted"/>
<evidence type="ECO:0000313" key="2">
    <source>
        <dbReference type="Proteomes" id="UP000482800"/>
    </source>
</evidence>
<dbReference type="EMBL" id="BLPF01000003">
    <property type="protein sequence ID" value="GFJ83493.1"/>
    <property type="molecule type" value="Genomic_DNA"/>
</dbReference>
<dbReference type="AlphaFoldDB" id="A0A6V8KE29"/>
<keyword evidence="2" id="KW-1185">Reference proteome</keyword>
<reference evidence="1 2" key="2">
    <citation type="submission" date="2020-03" db="EMBL/GenBank/DDBJ databases">
        <authorList>
            <person name="Ichikawa N."/>
            <person name="Kimura A."/>
            <person name="Kitahashi Y."/>
            <person name="Uohara A."/>
        </authorList>
    </citation>
    <scope>NUCLEOTIDE SEQUENCE [LARGE SCALE GENOMIC DNA]</scope>
    <source>
        <strain evidence="1 2">NBRC 108639</strain>
    </source>
</reference>
<comment type="caution">
    <text evidence="1">The sequence shown here is derived from an EMBL/GenBank/DDBJ whole genome shotgun (WGS) entry which is preliminary data.</text>
</comment>
<protein>
    <submittedName>
        <fullName evidence="1">Uncharacterized protein</fullName>
    </submittedName>
</protein>
<sequence>MIRRALAAVIGRARPRVTACDVGYELMDLAETGGECYRADSMEAFFDAHAGAHIDFVEQDLFAAFEESAKAGRTVAGYVSLRFTRRSSALLAMQRWDVTCSVEVALLKGIEGNAEVLNTLELAALQRGGTIHWGQRNGTDAAAVAASYPELERWRKRLTEIIGDGRPGTFDNDFCSARGLEPQP</sequence>
<dbReference type="Proteomes" id="UP000482800">
    <property type="component" value="Unassembled WGS sequence"/>
</dbReference>
<reference evidence="1 2" key="1">
    <citation type="submission" date="2020-03" db="EMBL/GenBank/DDBJ databases">
        <title>Whole genome shotgun sequence of Phytohabitans houttuyneae NBRC 108639.</title>
        <authorList>
            <person name="Komaki H."/>
            <person name="Tamura T."/>
        </authorList>
    </citation>
    <scope>NUCLEOTIDE SEQUENCE [LARGE SCALE GENOMIC DNA]</scope>
    <source>
        <strain evidence="1 2">NBRC 108639</strain>
    </source>
</reference>
<accession>A0A6V8KE29</accession>
<organism evidence="1 2">
    <name type="scientific">Phytohabitans houttuyneae</name>
    <dbReference type="NCBI Taxonomy" id="1076126"/>
    <lineage>
        <taxon>Bacteria</taxon>
        <taxon>Bacillati</taxon>
        <taxon>Actinomycetota</taxon>
        <taxon>Actinomycetes</taxon>
        <taxon>Micromonosporales</taxon>
        <taxon>Micromonosporaceae</taxon>
    </lineage>
</organism>
<name>A0A6V8KE29_9ACTN</name>
<gene>
    <name evidence="1" type="ORF">Phou_076730</name>
</gene>
<evidence type="ECO:0000313" key="1">
    <source>
        <dbReference type="EMBL" id="GFJ83493.1"/>
    </source>
</evidence>